<dbReference type="Proteomes" id="UP000199361">
    <property type="component" value="Unassembled WGS sequence"/>
</dbReference>
<dbReference type="SUPFAM" id="SSF53697">
    <property type="entry name" value="SIS domain"/>
    <property type="match status" value="1"/>
</dbReference>
<evidence type="ECO:0000259" key="4">
    <source>
        <dbReference type="PROSITE" id="PS51071"/>
    </source>
</evidence>
<gene>
    <name evidence="6" type="ORF">SAMN05421811_107482</name>
</gene>
<dbReference type="InterPro" id="IPR009057">
    <property type="entry name" value="Homeodomain-like_sf"/>
</dbReference>
<evidence type="ECO:0000313" key="7">
    <source>
        <dbReference type="Proteomes" id="UP000199361"/>
    </source>
</evidence>
<dbReference type="Gene3D" id="3.40.50.10490">
    <property type="entry name" value="Glucose-6-phosphate isomerase like protein, domain 1"/>
    <property type="match status" value="1"/>
</dbReference>
<feature type="domain" description="SIS" evidence="5">
    <location>
        <begin position="136"/>
        <end position="276"/>
    </location>
</feature>
<dbReference type="EMBL" id="FOHX01000007">
    <property type="protein sequence ID" value="SEU22347.1"/>
    <property type="molecule type" value="Genomic_DNA"/>
</dbReference>
<dbReference type="InterPro" id="IPR000281">
    <property type="entry name" value="HTH_RpiR"/>
</dbReference>
<dbReference type="PROSITE" id="PS51071">
    <property type="entry name" value="HTH_RPIR"/>
    <property type="match status" value="1"/>
</dbReference>
<reference evidence="6 7" key="1">
    <citation type="submission" date="2016-10" db="EMBL/GenBank/DDBJ databases">
        <authorList>
            <person name="de Groot N.N."/>
        </authorList>
    </citation>
    <scope>NUCLEOTIDE SEQUENCE [LARGE SCALE GENOMIC DNA]</scope>
    <source>
        <strain evidence="6 7">CGMCC 4.5598</strain>
    </source>
</reference>
<sequence>MTYVAQLSDVTPVLNRIHTLLPTLPNALVRVAEQVLADPAEMTTLALVELADRARVAPATVTRFCRTIGYDHYRALRIAIAAETGRAEQARWEIDLGREIGPQDPPERVLEVIAGADARTIQETAAQIDPRVAERVADLVAGARRVDLFGVGGSWLSALEMQYRLERIGIASWARCEVHSGLTSAALLTGDDVAIGVSHSGTTRQTVEVLSRARAAGAVAVALTSFPRSPLADAADLVLTTSARETTFRPESLAAKHSQLVVLDLVYVMIAQRTFDRTTEAFDLTSQAVESHKL</sequence>
<proteinExistence type="predicted"/>
<evidence type="ECO:0000256" key="1">
    <source>
        <dbReference type="ARBA" id="ARBA00023015"/>
    </source>
</evidence>
<evidence type="ECO:0000259" key="5">
    <source>
        <dbReference type="PROSITE" id="PS51464"/>
    </source>
</evidence>
<name>A0A1I0KDA8_9ACTN</name>
<evidence type="ECO:0000313" key="6">
    <source>
        <dbReference type="EMBL" id="SEU22347.1"/>
    </source>
</evidence>
<dbReference type="SUPFAM" id="SSF46689">
    <property type="entry name" value="Homeodomain-like"/>
    <property type="match status" value="1"/>
</dbReference>
<keyword evidence="7" id="KW-1185">Reference proteome</keyword>
<dbReference type="PANTHER" id="PTHR30514">
    <property type="entry name" value="GLUCOKINASE"/>
    <property type="match status" value="1"/>
</dbReference>
<dbReference type="GO" id="GO:0003677">
    <property type="term" value="F:DNA binding"/>
    <property type="evidence" value="ECO:0007669"/>
    <property type="project" value="UniProtKB-KW"/>
</dbReference>
<keyword evidence="1" id="KW-0805">Transcription regulation</keyword>
<dbReference type="PANTHER" id="PTHR30514:SF1">
    <property type="entry name" value="HTH-TYPE TRANSCRIPTIONAL REGULATOR HEXR-RELATED"/>
    <property type="match status" value="1"/>
</dbReference>
<dbReference type="Pfam" id="PF01380">
    <property type="entry name" value="SIS"/>
    <property type="match status" value="1"/>
</dbReference>
<dbReference type="PROSITE" id="PS51464">
    <property type="entry name" value="SIS"/>
    <property type="match status" value="1"/>
</dbReference>
<evidence type="ECO:0000256" key="3">
    <source>
        <dbReference type="ARBA" id="ARBA00023163"/>
    </source>
</evidence>
<keyword evidence="3" id="KW-0804">Transcription</keyword>
<dbReference type="InterPro" id="IPR046348">
    <property type="entry name" value="SIS_dom_sf"/>
</dbReference>
<dbReference type="GO" id="GO:1901135">
    <property type="term" value="P:carbohydrate derivative metabolic process"/>
    <property type="evidence" value="ECO:0007669"/>
    <property type="project" value="InterPro"/>
</dbReference>
<organism evidence="6 7">
    <name type="scientific">Nonomuraea wenchangensis</name>
    <dbReference type="NCBI Taxonomy" id="568860"/>
    <lineage>
        <taxon>Bacteria</taxon>
        <taxon>Bacillati</taxon>
        <taxon>Actinomycetota</taxon>
        <taxon>Actinomycetes</taxon>
        <taxon>Streptosporangiales</taxon>
        <taxon>Streptosporangiaceae</taxon>
        <taxon>Nonomuraea</taxon>
    </lineage>
</organism>
<dbReference type="AlphaFoldDB" id="A0A1I0KDA8"/>
<dbReference type="Pfam" id="PF01418">
    <property type="entry name" value="HTH_6"/>
    <property type="match status" value="1"/>
</dbReference>
<dbReference type="InterPro" id="IPR036388">
    <property type="entry name" value="WH-like_DNA-bd_sf"/>
</dbReference>
<dbReference type="CDD" id="cd05013">
    <property type="entry name" value="SIS_RpiR"/>
    <property type="match status" value="1"/>
</dbReference>
<dbReference type="InterPro" id="IPR001347">
    <property type="entry name" value="SIS_dom"/>
</dbReference>
<feature type="domain" description="HTH rpiR-type" evidence="4">
    <location>
        <begin position="11"/>
        <end position="87"/>
    </location>
</feature>
<dbReference type="GO" id="GO:0003700">
    <property type="term" value="F:DNA-binding transcription factor activity"/>
    <property type="evidence" value="ECO:0007669"/>
    <property type="project" value="InterPro"/>
</dbReference>
<dbReference type="OrthoDB" id="370421at2"/>
<evidence type="ECO:0000256" key="2">
    <source>
        <dbReference type="ARBA" id="ARBA00023125"/>
    </source>
</evidence>
<dbReference type="InterPro" id="IPR035472">
    <property type="entry name" value="RpiR-like_SIS"/>
</dbReference>
<protein>
    <submittedName>
        <fullName evidence="6">DNA-binding transcriptional regulator, MurR/RpiR family, contains HTH and SIS domains</fullName>
    </submittedName>
</protein>
<accession>A0A1I0KDA8</accession>
<dbReference type="GO" id="GO:0097367">
    <property type="term" value="F:carbohydrate derivative binding"/>
    <property type="evidence" value="ECO:0007669"/>
    <property type="project" value="InterPro"/>
</dbReference>
<dbReference type="STRING" id="568860.SAMN05421811_107482"/>
<dbReference type="InterPro" id="IPR047640">
    <property type="entry name" value="RpiR-like"/>
</dbReference>
<dbReference type="Gene3D" id="1.10.10.10">
    <property type="entry name" value="Winged helix-like DNA-binding domain superfamily/Winged helix DNA-binding domain"/>
    <property type="match status" value="1"/>
</dbReference>
<keyword evidence="2 6" id="KW-0238">DNA-binding</keyword>